<reference evidence="1 2" key="1">
    <citation type="journal article" date="2021" name="DNA Res.">
        <title>Genome analysis of Candida subhashii reveals its hybrid nature and dual mitochondrial genome conformations.</title>
        <authorList>
            <person name="Mixao V."/>
            <person name="Hegedusova E."/>
            <person name="Saus E."/>
            <person name="Pryszcz L.P."/>
            <person name="Cillingova A."/>
            <person name="Nosek J."/>
            <person name="Gabaldon T."/>
        </authorList>
    </citation>
    <scope>NUCLEOTIDE SEQUENCE [LARGE SCALE GENOMIC DNA]</scope>
    <source>
        <strain evidence="1 2">CBS 10753</strain>
    </source>
</reference>
<protein>
    <submittedName>
        <fullName evidence="1">Uncharacterized protein</fullName>
    </submittedName>
</protein>
<accession>A0A8J5UYF7</accession>
<name>A0A8J5UYF7_9ASCO</name>
<comment type="caution">
    <text evidence="1">The sequence shown here is derived from an EMBL/GenBank/DDBJ whole genome shotgun (WGS) entry which is preliminary data.</text>
</comment>
<evidence type="ECO:0000313" key="1">
    <source>
        <dbReference type="EMBL" id="KAG7664280.1"/>
    </source>
</evidence>
<evidence type="ECO:0000313" key="2">
    <source>
        <dbReference type="Proteomes" id="UP000694255"/>
    </source>
</evidence>
<dbReference type="GeneID" id="73468996"/>
<keyword evidence="2" id="KW-1185">Reference proteome</keyword>
<gene>
    <name evidence="1" type="ORF">J8A68_002195</name>
</gene>
<dbReference type="RefSeq" id="XP_049264512.1">
    <property type="nucleotide sequence ID" value="XM_049405919.1"/>
</dbReference>
<dbReference type="AlphaFoldDB" id="A0A8J5UYF7"/>
<dbReference type="EMBL" id="JAGSYN010000100">
    <property type="protein sequence ID" value="KAG7664280.1"/>
    <property type="molecule type" value="Genomic_DNA"/>
</dbReference>
<organism evidence="1 2">
    <name type="scientific">[Candida] subhashii</name>
    <dbReference type="NCBI Taxonomy" id="561895"/>
    <lineage>
        <taxon>Eukaryota</taxon>
        <taxon>Fungi</taxon>
        <taxon>Dikarya</taxon>
        <taxon>Ascomycota</taxon>
        <taxon>Saccharomycotina</taxon>
        <taxon>Pichiomycetes</taxon>
        <taxon>Debaryomycetaceae</taxon>
        <taxon>Spathaspora</taxon>
    </lineage>
</organism>
<sequence>MTTSNETNSEFAEARVHSFIELYRSLPIASFELSDSISFRITSHIKNKILGIMQAESDQRRYLLLMAMAHVKEFKQLWSTFHNLNHLVEGDMQYLYEISKLDVAVPERVDMLIATLGNVHTKHGVMEVMWPMTTAKTCLANALKYGCYYFEEQVFSKHLPDFSKGYCSQLIWKDDEGYNKYQHYCDRYLNAHADLSKKGYKAMFTEEYTCVYEAYLVPKEQWMTKMDEYDGNDIVIKTLKVLGLELCSLHASTLQTMATRVCHVYERYEKDNFRIPLYVTKGRKTGWIGQLCVVTPNKTINFAFDCTGSDRTIGYILKPCIYYEINDNTKANKLFSKTGTEQYEESILEGS</sequence>
<dbReference type="Proteomes" id="UP000694255">
    <property type="component" value="Unassembled WGS sequence"/>
</dbReference>
<proteinExistence type="predicted"/>
<dbReference type="OrthoDB" id="4015441at2759"/>